<dbReference type="Proteomes" id="UP000053144">
    <property type="component" value="Chromosome 6"/>
</dbReference>
<protein>
    <submittedName>
        <fullName evidence="2">Uncharacterized protein</fullName>
    </submittedName>
</protein>
<accession>A0A0L9UTF0</accession>
<organism evidence="2 3">
    <name type="scientific">Phaseolus angularis</name>
    <name type="common">Azuki bean</name>
    <name type="synonym">Vigna angularis</name>
    <dbReference type="NCBI Taxonomy" id="3914"/>
    <lineage>
        <taxon>Eukaryota</taxon>
        <taxon>Viridiplantae</taxon>
        <taxon>Streptophyta</taxon>
        <taxon>Embryophyta</taxon>
        <taxon>Tracheophyta</taxon>
        <taxon>Spermatophyta</taxon>
        <taxon>Magnoliopsida</taxon>
        <taxon>eudicotyledons</taxon>
        <taxon>Gunneridae</taxon>
        <taxon>Pentapetalae</taxon>
        <taxon>rosids</taxon>
        <taxon>fabids</taxon>
        <taxon>Fabales</taxon>
        <taxon>Fabaceae</taxon>
        <taxon>Papilionoideae</taxon>
        <taxon>50 kb inversion clade</taxon>
        <taxon>NPAAA clade</taxon>
        <taxon>indigoferoid/millettioid clade</taxon>
        <taxon>Phaseoleae</taxon>
        <taxon>Vigna</taxon>
    </lineage>
</organism>
<evidence type="ECO:0000256" key="1">
    <source>
        <dbReference type="SAM" id="MobiDB-lite"/>
    </source>
</evidence>
<sequence>MTTPAAGATTVHGTRSISSFLSSRSLFLTAGQEHCRRQRQCWKRRRPLRPSSFRALSFTRGTETQLRRDIIAVARHSAVVGTSAATGARCDATSSKEQPPTPPMGDAPSPSTPLLLPRSLFHAWDRDSTTTRHHRRCSPLRCCRHLRCYRIAGDERMSLGDESGRRR</sequence>
<dbReference type="Gramene" id="KOM46150">
    <property type="protein sequence ID" value="KOM46150"/>
    <property type="gene ID" value="LR48_Vigan06g145600"/>
</dbReference>
<reference evidence="3" key="1">
    <citation type="journal article" date="2015" name="Proc. Natl. Acad. Sci. U.S.A.">
        <title>Genome sequencing of adzuki bean (Vigna angularis) provides insight into high starch and low fat accumulation and domestication.</title>
        <authorList>
            <person name="Yang K."/>
            <person name="Tian Z."/>
            <person name="Chen C."/>
            <person name="Luo L."/>
            <person name="Zhao B."/>
            <person name="Wang Z."/>
            <person name="Yu L."/>
            <person name="Li Y."/>
            <person name="Sun Y."/>
            <person name="Li W."/>
            <person name="Chen Y."/>
            <person name="Li Y."/>
            <person name="Zhang Y."/>
            <person name="Ai D."/>
            <person name="Zhao J."/>
            <person name="Shang C."/>
            <person name="Ma Y."/>
            <person name="Wu B."/>
            <person name="Wang M."/>
            <person name="Gao L."/>
            <person name="Sun D."/>
            <person name="Zhang P."/>
            <person name="Guo F."/>
            <person name="Wang W."/>
            <person name="Li Y."/>
            <person name="Wang J."/>
            <person name="Varshney R.K."/>
            <person name="Wang J."/>
            <person name="Ling H.Q."/>
            <person name="Wan P."/>
        </authorList>
    </citation>
    <scope>NUCLEOTIDE SEQUENCE</scope>
    <source>
        <strain evidence="3">cv. Jingnong 6</strain>
    </source>
</reference>
<dbReference type="EMBL" id="CM003376">
    <property type="protein sequence ID" value="KOM46150.1"/>
    <property type="molecule type" value="Genomic_DNA"/>
</dbReference>
<proteinExistence type="predicted"/>
<evidence type="ECO:0000313" key="2">
    <source>
        <dbReference type="EMBL" id="KOM46150.1"/>
    </source>
</evidence>
<dbReference type="AlphaFoldDB" id="A0A0L9UTF0"/>
<evidence type="ECO:0000313" key="3">
    <source>
        <dbReference type="Proteomes" id="UP000053144"/>
    </source>
</evidence>
<gene>
    <name evidence="2" type="ORF">LR48_Vigan06g145600</name>
</gene>
<name>A0A0L9UTF0_PHAAN</name>
<feature type="region of interest" description="Disordered" evidence="1">
    <location>
        <begin position="84"/>
        <end position="112"/>
    </location>
</feature>